<feature type="transmembrane region" description="Helical" evidence="6">
    <location>
        <begin position="379"/>
        <end position="403"/>
    </location>
</feature>
<evidence type="ECO:0000256" key="1">
    <source>
        <dbReference type="ARBA" id="ARBA00004141"/>
    </source>
</evidence>
<keyword evidence="3" id="KW-0133">Cell shape</keyword>
<evidence type="ECO:0000313" key="7">
    <source>
        <dbReference type="EMBL" id="VYT81931.1"/>
    </source>
</evidence>
<comment type="subcellular location">
    <subcellularLocation>
        <location evidence="1">Membrane</location>
        <topology evidence="1">Multi-pass membrane protein</topology>
    </subcellularLocation>
</comment>
<evidence type="ECO:0000256" key="6">
    <source>
        <dbReference type="SAM" id="Phobius"/>
    </source>
</evidence>
<feature type="transmembrane region" description="Helical" evidence="6">
    <location>
        <begin position="61"/>
        <end position="79"/>
    </location>
</feature>
<gene>
    <name evidence="7" type="primary">ftsW_1</name>
    <name evidence="7" type="ORF">FMLFYP121_00636</name>
</gene>
<dbReference type="InterPro" id="IPR001182">
    <property type="entry name" value="FtsW/RodA"/>
</dbReference>
<dbReference type="GO" id="GO:0032153">
    <property type="term" value="C:cell division site"/>
    <property type="evidence" value="ECO:0007669"/>
    <property type="project" value="TreeGrafter"/>
</dbReference>
<proteinExistence type="predicted"/>
<accession>A0A6N2ZRD8</accession>
<dbReference type="EMBL" id="CACRTP010000009">
    <property type="protein sequence ID" value="VYT81931.1"/>
    <property type="molecule type" value="Genomic_DNA"/>
</dbReference>
<feature type="transmembrane region" description="Helical" evidence="6">
    <location>
        <begin position="144"/>
        <end position="161"/>
    </location>
</feature>
<feature type="transmembrane region" description="Helical" evidence="6">
    <location>
        <begin position="173"/>
        <end position="195"/>
    </location>
</feature>
<evidence type="ECO:0000256" key="3">
    <source>
        <dbReference type="ARBA" id="ARBA00022960"/>
    </source>
</evidence>
<dbReference type="PANTHER" id="PTHR30474">
    <property type="entry name" value="CELL CYCLE PROTEIN"/>
    <property type="match status" value="1"/>
</dbReference>
<dbReference type="PANTHER" id="PTHR30474:SF3">
    <property type="entry name" value="PEPTIDOGLYCAN GLYCOSYLTRANSFERASE RODA"/>
    <property type="match status" value="1"/>
</dbReference>
<keyword evidence="4 6" id="KW-1133">Transmembrane helix</keyword>
<evidence type="ECO:0000256" key="5">
    <source>
        <dbReference type="ARBA" id="ARBA00023136"/>
    </source>
</evidence>
<dbReference type="GO" id="GO:0008360">
    <property type="term" value="P:regulation of cell shape"/>
    <property type="evidence" value="ECO:0007669"/>
    <property type="project" value="UniProtKB-KW"/>
</dbReference>
<feature type="transmembrane region" description="Helical" evidence="6">
    <location>
        <begin position="88"/>
        <end position="107"/>
    </location>
</feature>
<organism evidence="7">
    <name type="scientific">Finegoldia magna</name>
    <name type="common">Peptostreptococcus magnus</name>
    <dbReference type="NCBI Taxonomy" id="1260"/>
    <lineage>
        <taxon>Bacteria</taxon>
        <taxon>Bacillati</taxon>
        <taxon>Bacillota</taxon>
        <taxon>Tissierellia</taxon>
        <taxon>Tissierellales</taxon>
        <taxon>Peptoniphilaceae</taxon>
        <taxon>Finegoldia</taxon>
    </lineage>
</organism>
<feature type="transmembrane region" description="Helical" evidence="6">
    <location>
        <begin position="216"/>
        <end position="236"/>
    </location>
</feature>
<keyword evidence="5 6" id="KW-0472">Membrane</keyword>
<name>A0A6N2ZRD8_FINMA</name>
<reference evidence="7" key="1">
    <citation type="submission" date="2019-11" db="EMBL/GenBank/DDBJ databases">
        <authorList>
            <person name="Feng L."/>
        </authorList>
    </citation>
    <scope>NUCLEOTIDE SEQUENCE</scope>
    <source>
        <strain evidence="7">FmagnaLFYP121</strain>
    </source>
</reference>
<sequence length="448" mass="50962">MVTKMQTKRKKNSRFKEFIDNLKPMRVNSKMIKPVYLILLFNIFGFFLALGSNEKGLDPKALAYFLFATILMFLANKYVTRITKGDGYILQIACMLFSIGVIVIYRLNPYEGLKQIMWFTIGILLFFGTFFILKSYKKWYKFTALYLIGCVVMFLLTLLLAEDKYGARNWISIFGVGFQPSEITKILYVFFLASYDYNTDLLDKINIKSAQKYKKYLPIIKRYFLMIVVYLFIGMFFLQKDLGTAMIFYGLFLVYQIVNQEDIRLILLNLLIAIAGAVAAYMLFSHIRIRVSTWLDPWKNIDGIGYQITQALFAIASGGFFGTGLGLGRPDVVPVVTSDFIFAAICEEMGTFTGMGVIMLFLILIYRGMKISLYQSNKFYKIVALGISVIFAIQGLVMFGGVMKLVPLTGITIPFVSYGGTSMAMSFICLAILQFCSTDQGEEDIYAK</sequence>
<dbReference type="AlphaFoldDB" id="A0A6N2ZRD8"/>
<evidence type="ECO:0000256" key="4">
    <source>
        <dbReference type="ARBA" id="ARBA00022989"/>
    </source>
</evidence>
<feature type="transmembrane region" description="Helical" evidence="6">
    <location>
        <begin position="242"/>
        <end position="258"/>
    </location>
</feature>
<feature type="transmembrane region" description="Helical" evidence="6">
    <location>
        <begin position="415"/>
        <end position="435"/>
    </location>
</feature>
<keyword evidence="2 6" id="KW-0812">Transmembrane</keyword>
<evidence type="ECO:0000256" key="2">
    <source>
        <dbReference type="ARBA" id="ARBA00022692"/>
    </source>
</evidence>
<feature type="transmembrane region" description="Helical" evidence="6">
    <location>
        <begin position="113"/>
        <end position="132"/>
    </location>
</feature>
<feature type="transmembrane region" description="Helical" evidence="6">
    <location>
        <begin position="340"/>
        <end position="367"/>
    </location>
</feature>
<dbReference type="GO" id="GO:0015648">
    <property type="term" value="F:lipid-linked peptidoglycan transporter activity"/>
    <property type="evidence" value="ECO:0007669"/>
    <property type="project" value="TreeGrafter"/>
</dbReference>
<dbReference type="Pfam" id="PF01098">
    <property type="entry name" value="FTSW_RODA_SPOVE"/>
    <property type="match status" value="1"/>
</dbReference>
<protein>
    <submittedName>
        <fullName evidence="7">Lipid II flippase FtsW</fullName>
    </submittedName>
</protein>
<feature type="transmembrane region" description="Helical" evidence="6">
    <location>
        <begin position="265"/>
        <end position="284"/>
    </location>
</feature>
<dbReference type="GO" id="GO:0005886">
    <property type="term" value="C:plasma membrane"/>
    <property type="evidence" value="ECO:0007669"/>
    <property type="project" value="TreeGrafter"/>
</dbReference>
<dbReference type="GO" id="GO:0051301">
    <property type="term" value="P:cell division"/>
    <property type="evidence" value="ECO:0007669"/>
    <property type="project" value="InterPro"/>
</dbReference>